<dbReference type="InterPro" id="IPR002104">
    <property type="entry name" value="Integrase_catalytic"/>
</dbReference>
<sequence length="101" mass="11688">MTYPGLVRVSWDRTIKRLGLRAYTPHDLRHKWATLTLTNGVAIHEVSRWLGHRSIKVTVDQYGHLTQDGRERCRQVVTTTFRDRLPQEPAVHQEPAIHLAA</sequence>
<dbReference type="RefSeq" id="WP_345091623.1">
    <property type="nucleotide sequence ID" value="NZ_BAAAWG010000019.1"/>
</dbReference>
<evidence type="ECO:0000256" key="1">
    <source>
        <dbReference type="ARBA" id="ARBA00023172"/>
    </source>
</evidence>
<gene>
    <name evidence="3" type="ORF">ACFP3M_13535</name>
</gene>
<dbReference type="InterPro" id="IPR011010">
    <property type="entry name" value="DNA_brk_join_enz"/>
</dbReference>
<dbReference type="SUPFAM" id="SSF56349">
    <property type="entry name" value="DNA breaking-rejoining enzymes"/>
    <property type="match status" value="1"/>
</dbReference>
<organism evidence="3 4">
    <name type="scientific">Streptomyces ramulosus</name>
    <dbReference type="NCBI Taxonomy" id="47762"/>
    <lineage>
        <taxon>Bacteria</taxon>
        <taxon>Bacillati</taxon>
        <taxon>Actinomycetota</taxon>
        <taxon>Actinomycetes</taxon>
        <taxon>Kitasatosporales</taxon>
        <taxon>Streptomycetaceae</taxon>
        <taxon>Streptomyces</taxon>
    </lineage>
</organism>
<evidence type="ECO:0000313" key="3">
    <source>
        <dbReference type="EMBL" id="MFC5893843.1"/>
    </source>
</evidence>
<feature type="domain" description="Tyr recombinase" evidence="2">
    <location>
        <begin position="1"/>
        <end position="78"/>
    </location>
</feature>
<proteinExistence type="predicted"/>
<accession>A0ABW1FLR9</accession>
<dbReference type="Gene3D" id="1.10.443.10">
    <property type="entry name" value="Intergrase catalytic core"/>
    <property type="match status" value="1"/>
</dbReference>
<keyword evidence="4" id="KW-1185">Reference proteome</keyword>
<dbReference type="EMBL" id="JBHSPW010000005">
    <property type="protein sequence ID" value="MFC5893843.1"/>
    <property type="molecule type" value="Genomic_DNA"/>
</dbReference>
<keyword evidence="1" id="KW-0233">DNA recombination</keyword>
<protein>
    <submittedName>
        <fullName evidence="3">Tyrosine-type recombinase/integrase</fullName>
    </submittedName>
</protein>
<dbReference type="Pfam" id="PF00589">
    <property type="entry name" value="Phage_integrase"/>
    <property type="match status" value="1"/>
</dbReference>
<dbReference type="InterPro" id="IPR013762">
    <property type="entry name" value="Integrase-like_cat_sf"/>
</dbReference>
<evidence type="ECO:0000313" key="4">
    <source>
        <dbReference type="Proteomes" id="UP001596241"/>
    </source>
</evidence>
<dbReference type="Proteomes" id="UP001596241">
    <property type="component" value="Unassembled WGS sequence"/>
</dbReference>
<name>A0ABW1FLR9_9ACTN</name>
<comment type="caution">
    <text evidence="3">The sequence shown here is derived from an EMBL/GenBank/DDBJ whole genome shotgun (WGS) entry which is preliminary data.</text>
</comment>
<reference evidence="4" key="1">
    <citation type="journal article" date="2019" name="Int. J. Syst. Evol. Microbiol.">
        <title>The Global Catalogue of Microorganisms (GCM) 10K type strain sequencing project: providing services to taxonomists for standard genome sequencing and annotation.</title>
        <authorList>
            <consortium name="The Broad Institute Genomics Platform"/>
            <consortium name="The Broad Institute Genome Sequencing Center for Infectious Disease"/>
            <person name="Wu L."/>
            <person name="Ma J."/>
        </authorList>
    </citation>
    <scope>NUCLEOTIDE SEQUENCE [LARGE SCALE GENOMIC DNA]</scope>
    <source>
        <strain evidence="4">CGMCC 1.15809</strain>
    </source>
</reference>
<dbReference type="PROSITE" id="PS51898">
    <property type="entry name" value="TYR_RECOMBINASE"/>
    <property type="match status" value="1"/>
</dbReference>
<evidence type="ECO:0000259" key="2">
    <source>
        <dbReference type="PROSITE" id="PS51898"/>
    </source>
</evidence>